<reference evidence="2 3" key="1">
    <citation type="submission" date="2020-02" db="EMBL/GenBank/DDBJ databases">
        <authorList>
            <person name="Gao J."/>
            <person name="Sun J."/>
        </authorList>
    </citation>
    <scope>NUCLEOTIDE SEQUENCE [LARGE SCALE GENOMIC DNA]</scope>
    <source>
        <strain evidence="2 3">7124</strain>
    </source>
</reference>
<evidence type="ECO:0000313" key="3">
    <source>
        <dbReference type="Proteomes" id="UP000480151"/>
    </source>
</evidence>
<protein>
    <submittedName>
        <fullName evidence="2">Helix-turn-helix transcriptional regulator</fullName>
    </submittedName>
</protein>
<feature type="domain" description="HTH cro/C1-type" evidence="1">
    <location>
        <begin position="9"/>
        <end position="67"/>
    </location>
</feature>
<dbReference type="GO" id="GO:0003677">
    <property type="term" value="F:DNA binding"/>
    <property type="evidence" value="ECO:0007669"/>
    <property type="project" value="InterPro"/>
</dbReference>
<dbReference type="Pfam" id="PF13443">
    <property type="entry name" value="HTH_26"/>
    <property type="match status" value="1"/>
</dbReference>
<proteinExistence type="predicted"/>
<dbReference type="Proteomes" id="UP000480151">
    <property type="component" value="Unassembled WGS sequence"/>
</dbReference>
<dbReference type="PROSITE" id="PS50943">
    <property type="entry name" value="HTH_CROC1"/>
    <property type="match status" value="1"/>
</dbReference>
<dbReference type="EMBL" id="JAAKGU010000001">
    <property type="protein sequence ID" value="NGM81252.1"/>
    <property type="molecule type" value="Genomic_DNA"/>
</dbReference>
<dbReference type="AlphaFoldDB" id="A0A6M1PFG3"/>
<dbReference type="CDD" id="cd00093">
    <property type="entry name" value="HTH_XRE"/>
    <property type="match status" value="1"/>
</dbReference>
<comment type="caution">
    <text evidence="2">The sequence shown here is derived from an EMBL/GenBank/DDBJ whole genome shotgun (WGS) entry which is preliminary data.</text>
</comment>
<sequence>MYVVGECRLRTLLKERRMSQAELARRTGIDRKQIGKWINNRDEVGVMGLDKLRTIAEALELASPYELYEWSETLPVTPKSVASE</sequence>
<keyword evidence="3" id="KW-1185">Reference proteome</keyword>
<evidence type="ECO:0000259" key="1">
    <source>
        <dbReference type="PROSITE" id="PS50943"/>
    </source>
</evidence>
<gene>
    <name evidence="2" type="ORF">G5B47_02365</name>
</gene>
<evidence type="ECO:0000313" key="2">
    <source>
        <dbReference type="EMBL" id="NGM81252.1"/>
    </source>
</evidence>
<accession>A0A6M1PFG3</accession>
<dbReference type="RefSeq" id="WP_165093890.1">
    <property type="nucleotide sequence ID" value="NZ_JAAKGU010000001.1"/>
</dbReference>
<dbReference type="Gene3D" id="1.10.260.40">
    <property type="entry name" value="lambda repressor-like DNA-binding domains"/>
    <property type="match status" value="1"/>
</dbReference>
<dbReference type="InterPro" id="IPR001387">
    <property type="entry name" value="Cro/C1-type_HTH"/>
</dbReference>
<dbReference type="SUPFAM" id="SSF47413">
    <property type="entry name" value="lambda repressor-like DNA-binding domains"/>
    <property type="match status" value="1"/>
</dbReference>
<organism evidence="2 3">
    <name type="scientific">Paenibacillus apii</name>
    <dbReference type="NCBI Taxonomy" id="1850370"/>
    <lineage>
        <taxon>Bacteria</taxon>
        <taxon>Bacillati</taxon>
        <taxon>Bacillota</taxon>
        <taxon>Bacilli</taxon>
        <taxon>Bacillales</taxon>
        <taxon>Paenibacillaceae</taxon>
        <taxon>Paenibacillus</taxon>
    </lineage>
</organism>
<dbReference type="InterPro" id="IPR010982">
    <property type="entry name" value="Lambda_DNA-bd_dom_sf"/>
</dbReference>
<name>A0A6M1PFG3_9BACL</name>
<dbReference type="SMART" id="SM00530">
    <property type="entry name" value="HTH_XRE"/>
    <property type="match status" value="1"/>
</dbReference>